<dbReference type="GO" id="GO:0016579">
    <property type="term" value="P:protein deubiquitination"/>
    <property type="evidence" value="ECO:0007669"/>
    <property type="project" value="InterPro"/>
</dbReference>
<dbReference type="Gene3D" id="1.20.58.80">
    <property type="entry name" value="Phosphotransferase system, lactose/cellobiose-type IIA subunit"/>
    <property type="match status" value="1"/>
</dbReference>
<feature type="compositionally biased region" description="Low complexity" evidence="2">
    <location>
        <begin position="1"/>
        <end position="11"/>
    </location>
</feature>
<dbReference type="InterPro" id="IPR028889">
    <property type="entry name" value="USP"/>
</dbReference>
<dbReference type="STRING" id="5098.A0A507R6T7"/>
<feature type="region of interest" description="Disordered" evidence="2">
    <location>
        <begin position="173"/>
        <end position="218"/>
    </location>
</feature>
<dbReference type="PROSITE" id="PS50206">
    <property type="entry name" value="RHODANESE_3"/>
    <property type="match status" value="1"/>
</dbReference>
<dbReference type="Pfam" id="PF00443">
    <property type="entry name" value="UCH"/>
    <property type="match status" value="1"/>
</dbReference>
<dbReference type="CDD" id="cd00158">
    <property type="entry name" value="RHOD"/>
    <property type="match status" value="1"/>
</dbReference>
<dbReference type="FunFam" id="3.40.250.10:FF:000055">
    <property type="entry name" value="Ubiquitin C-terminal hydrolase, putative"/>
    <property type="match status" value="1"/>
</dbReference>
<dbReference type="Proteomes" id="UP000319663">
    <property type="component" value="Unassembled WGS sequence"/>
</dbReference>
<dbReference type="InterPro" id="IPR036873">
    <property type="entry name" value="Rhodanese-like_dom_sf"/>
</dbReference>
<feature type="region of interest" description="Disordered" evidence="2">
    <location>
        <begin position="238"/>
        <end position="376"/>
    </location>
</feature>
<evidence type="ECO:0000259" key="3">
    <source>
        <dbReference type="PROSITE" id="PS50206"/>
    </source>
</evidence>
<dbReference type="Pfam" id="PF00581">
    <property type="entry name" value="Rhodanese"/>
    <property type="match status" value="1"/>
</dbReference>
<comment type="similarity">
    <text evidence="1">Belongs to the peptidase C19 family.</text>
</comment>
<dbReference type="PANTHER" id="PTHR21646:SF23">
    <property type="entry name" value="UBIQUITIN CARBOXYL-TERMINAL HYDROLASE USP2"/>
    <property type="match status" value="1"/>
</dbReference>
<dbReference type="EMBL" id="VIFY01000009">
    <property type="protein sequence ID" value="TQB76491.1"/>
    <property type="molecule type" value="Genomic_DNA"/>
</dbReference>
<accession>A0A507R6T7</accession>
<dbReference type="OrthoDB" id="292964at2759"/>
<name>A0A507R6T7_MONPU</name>
<feature type="region of interest" description="Disordered" evidence="2">
    <location>
        <begin position="671"/>
        <end position="708"/>
    </location>
</feature>
<dbReference type="GO" id="GO:0006508">
    <property type="term" value="P:proteolysis"/>
    <property type="evidence" value="ECO:0007669"/>
    <property type="project" value="UniProtKB-KW"/>
</dbReference>
<feature type="domain" description="USP" evidence="4">
    <location>
        <begin position="728"/>
        <end position="1097"/>
    </location>
</feature>
<dbReference type="PANTHER" id="PTHR21646">
    <property type="entry name" value="UBIQUITIN CARBOXYL-TERMINAL HYDROLASE"/>
    <property type="match status" value="1"/>
</dbReference>
<keyword evidence="5" id="KW-0645">Protease</keyword>
<protein>
    <submittedName>
        <fullName evidence="5">Ubiquitin-specific protease doa4</fullName>
    </submittedName>
</protein>
<dbReference type="Pfam" id="PF08969">
    <property type="entry name" value="USP8_dimer"/>
    <property type="match status" value="1"/>
</dbReference>
<dbReference type="InterPro" id="IPR001394">
    <property type="entry name" value="Peptidase_C19_UCH"/>
</dbReference>
<dbReference type="SMART" id="SM00450">
    <property type="entry name" value="RHOD"/>
    <property type="match status" value="1"/>
</dbReference>
<gene>
    <name evidence="5" type="primary">DOA4</name>
    <name evidence="5" type="ORF">MPDQ_007899</name>
</gene>
<evidence type="ECO:0000256" key="2">
    <source>
        <dbReference type="SAM" id="MobiDB-lite"/>
    </source>
</evidence>
<feature type="compositionally biased region" description="Polar residues" evidence="2">
    <location>
        <begin position="173"/>
        <end position="193"/>
    </location>
</feature>
<dbReference type="SUPFAM" id="SSF52821">
    <property type="entry name" value="Rhodanese/Cell cycle control phosphatase"/>
    <property type="match status" value="1"/>
</dbReference>
<dbReference type="AlphaFoldDB" id="A0A507R6T7"/>
<dbReference type="InterPro" id="IPR015063">
    <property type="entry name" value="USP8_dimer"/>
</dbReference>
<evidence type="ECO:0000313" key="5">
    <source>
        <dbReference type="EMBL" id="TQB76491.1"/>
    </source>
</evidence>
<dbReference type="InterPro" id="IPR050185">
    <property type="entry name" value="Ub_carboxyl-term_hydrolase"/>
</dbReference>
<reference evidence="5 6" key="1">
    <citation type="submission" date="2019-06" db="EMBL/GenBank/DDBJ databases">
        <title>Wine fermentation using esterase from Monascus purpureus.</title>
        <authorList>
            <person name="Geng C."/>
            <person name="Zhang Y."/>
        </authorList>
    </citation>
    <scope>NUCLEOTIDE SEQUENCE [LARGE SCALE GENOMIC DNA]</scope>
    <source>
        <strain evidence="5">HQ1</strain>
    </source>
</reference>
<dbReference type="CDD" id="cd02674">
    <property type="entry name" value="Peptidase_C19R"/>
    <property type="match status" value="1"/>
</dbReference>
<dbReference type="FunFam" id="3.90.70.10:FF:000125">
    <property type="entry name" value="Ubiquitin C-terminal hydrolase, putative"/>
    <property type="match status" value="1"/>
</dbReference>
<feature type="compositionally biased region" description="Polar residues" evidence="2">
    <location>
        <begin position="327"/>
        <end position="376"/>
    </location>
</feature>
<dbReference type="SUPFAM" id="SSF54001">
    <property type="entry name" value="Cysteine proteinases"/>
    <property type="match status" value="1"/>
</dbReference>
<dbReference type="InterPro" id="IPR038765">
    <property type="entry name" value="Papain-like_cys_pep_sf"/>
</dbReference>
<feature type="region of interest" description="Disordered" evidence="2">
    <location>
        <begin position="1"/>
        <end position="20"/>
    </location>
</feature>
<evidence type="ECO:0000256" key="1">
    <source>
        <dbReference type="ARBA" id="ARBA00009085"/>
    </source>
</evidence>
<sequence>MSSDAASLPSPLSEPPWVNGKRPCFVGGMRSSGTGLVSRPGAYQNGSHAPSAAVQRPRFPNIKDLQDQAASLEVNENTPLSVLLKTAGEAIKQAIDFADTDQLDKAYVEYLRASEITINTIPHHADYRDTVNQRPAWYKEFADLMMAVRMKQGTMHDIKREILEDNIANNVQPGAFRRTNSSSPLATSVPESSSPRDRQREPGNGILRMPSPSRFQNSAEDTLAQRFARLKTITSHTAADQSSMVNSQNEASSTPLSEEPMDDYPHRPRSHMSRTRYSAILTSPQRHPMGPRSMGSPHSTPVLPPKIPLDSSLPRAPDPAYNPIWTVPSQPLSNPPRTSTESNRSSNPRYSQLANSPSGSPSRATSTDNPYRTRTPNGIHTMKETGINSANLPYSPTISVHELMDYLRLYNILLIDVRPREEYDTGHIYAKSIICIEPVALKENISAEELEERLIVSPEHEQSLFERRNEFDMVVYYDQYTSSVSYLAGSPVGTTAPHLRALYDTLYEFNAYKPLKDGRPPALLVGGLDAWVDLVGPQSLATSSTAAVIGSLQRKKPEKKPGRPLGRVPTVVSANSSLEVRKRRLREFTPLNSEELTAWMEKSKKEEIDAATYFEEEEEASTEKPGENEPHSYFHTYEDFLRRFPEPQAVQQSMMIPESYQMETSVSYPLVPFPPPPSRPPPAVPRPSYSGVSDGRRTQPPLERQNSATRAALYPSHSFVSRLKLPRTGLTNFGVTCYMNSTIQCLSATIMLSKFFIDNRFRYYVQKNWKGSQGVMPGLYANLIRSLWKNDVEVIMPTSFRNFCGRLNREWAIDRQQDAKEFFDFLVDCLHEDLNVNWQRTPLRPLTFEEEMQRERMPVPKVSKIEWDRYCHREESFISSLFAGQHASRLRCTTCKRTSTTYEAFYSISVEIPPSGTGDIYQCLRSYCQEEMLSGDEVWKCPYCKCERVATKQIILTRAPQILVVHFKRFSASKTHSACKIHTPIEFPLHGLNLDEFLIYPKPHASTEAGSSSSTAVPSKYMTSATTPPFTYDAYAVLRHIGSSMSSGHYISLVRDAPRRCWRKFDDERGTDFNPRELRHRDRLQNEQAYIVFYERAPAK</sequence>
<dbReference type="PROSITE" id="PS50235">
    <property type="entry name" value="USP_3"/>
    <property type="match status" value="1"/>
</dbReference>
<feature type="compositionally biased region" description="Pro residues" evidence="2">
    <location>
        <begin position="671"/>
        <end position="685"/>
    </location>
</feature>
<dbReference type="GO" id="GO:0004843">
    <property type="term" value="F:cysteine-type deubiquitinase activity"/>
    <property type="evidence" value="ECO:0007669"/>
    <property type="project" value="InterPro"/>
</dbReference>
<dbReference type="InterPro" id="IPR001763">
    <property type="entry name" value="Rhodanese-like_dom"/>
</dbReference>
<dbReference type="Gene3D" id="3.90.70.10">
    <property type="entry name" value="Cysteine proteinases"/>
    <property type="match status" value="1"/>
</dbReference>
<keyword evidence="6" id="KW-1185">Reference proteome</keyword>
<proteinExistence type="inferred from homology"/>
<feature type="compositionally biased region" description="Polar residues" evidence="2">
    <location>
        <begin position="238"/>
        <end position="256"/>
    </location>
</feature>
<evidence type="ECO:0000313" key="6">
    <source>
        <dbReference type="Proteomes" id="UP000319663"/>
    </source>
</evidence>
<keyword evidence="5" id="KW-0378">Hydrolase</keyword>
<feature type="domain" description="Rhodanese" evidence="3">
    <location>
        <begin position="408"/>
        <end position="540"/>
    </location>
</feature>
<evidence type="ECO:0000259" key="4">
    <source>
        <dbReference type="PROSITE" id="PS50235"/>
    </source>
</evidence>
<comment type="caution">
    <text evidence="5">The sequence shown here is derived from an EMBL/GenBank/DDBJ whole genome shotgun (WGS) entry which is preliminary data.</text>
</comment>
<dbReference type="Gene3D" id="3.40.250.10">
    <property type="entry name" value="Rhodanese-like domain"/>
    <property type="match status" value="1"/>
</dbReference>
<organism evidence="5 6">
    <name type="scientific">Monascus purpureus</name>
    <name type="common">Red mold</name>
    <name type="synonym">Monascus anka</name>
    <dbReference type="NCBI Taxonomy" id="5098"/>
    <lineage>
        <taxon>Eukaryota</taxon>
        <taxon>Fungi</taxon>
        <taxon>Dikarya</taxon>
        <taxon>Ascomycota</taxon>
        <taxon>Pezizomycotina</taxon>
        <taxon>Eurotiomycetes</taxon>
        <taxon>Eurotiomycetidae</taxon>
        <taxon>Eurotiales</taxon>
        <taxon>Aspergillaceae</taxon>
        <taxon>Monascus</taxon>
    </lineage>
</organism>